<keyword evidence="4" id="KW-1185">Reference proteome</keyword>
<keyword evidence="1" id="KW-0732">Signal</keyword>
<organism evidence="3 4">
    <name type="scientific">Marinicella sediminis</name>
    <dbReference type="NCBI Taxonomy" id="1792834"/>
    <lineage>
        <taxon>Bacteria</taxon>
        <taxon>Pseudomonadati</taxon>
        <taxon>Pseudomonadota</taxon>
        <taxon>Gammaproteobacteria</taxon>
        <taxon>Lysobacterales</taxon>
        <taxon>Marinicellaceae</taxon>
        <taxon>Marinicella</taxon>
    </lineage>
</organism>
<dbReference type="InterPro" id="IPR032710">
    <property type="entry name" value="NTF2-like_dom_sf"/>
</dbReference>
<dbReference type="InterPro" id="IPR037401">
    <property type="entry name" value="SnoaL-like"/>
</dbReference>
<gene>
    <name evidence="3" type="ORF">ACFODZ_03180</name>
</gene>
<feature type="chain" id="PRO_5046437853" evidence="1">
    <location>
        <begin position="20"/>
        <end position="156"/>
    </location>
</feature>
<protein>
    <submittedName>
        <fullName evidence="3">YybH family protein</fullName>
    </submittedName>
</protein>
<feature type="signal peptide" evidence="1">
    <location>
        <begin position="1"/>
        <end position="19"/>
    </location>
</feature>
<dbReference type="EMBL" id="JBHRTS010000002">
    <property type="protein sequence ID" value="MFC3193239.1"/>
    <property type="molecule type" value="Genomic_DNA"/>
</dbReference>
<reference evidence="4" key="1">
    <citation type="journal article" date="2019" name="Int. J. Syst. Evol. Microbiol.">
        <title>The Global Catalogue of Microorganisms (GCM) 10K type strain sequencing project: providing services to taxonomists for standard genome sequencing and annotation.</title>
        <authorList>
            <consortium name="The Broad Institute Genomics Platform"/>
            <consortium name="The Broad Institute Genome Sequencing Center for Infectious Disease"/>
            <person name="Wu L."/>
            <person name="Ma J."/>
        </authorList>
    </citation>
    <scope>NUCLEOTIDE SEQUENCE [LARGE SCALE GENOMIC DNA]</scope>
    <source>
        <strain evidence="4">KCTC 42953</strain>
    </source>
</reference>
<sequence length="156" mass="17940">MLNKIILVQLLFISSLDLASDNDLAIKTIINDIKTGWETGSGEPFRKNFLDFDGARYFESGGQNEGLDDLINHHVEPEKDALTFLSLEFSGIEINYEKDFAWAVANTRVKGEVRKSEKKFDKAGYQTFLFRKIDDQWKVVHTHSSSRDYNPEKHSH</sequence>
<evidence type="ECO:0000259" key="2">
    <source>
        <dbReference type="Pfam" id="PF13474"/>
    </source>
</evidence>
<dbReference type="RefSeq" id="WP_077409920.1">
    <property type="nucleotide sequence ID" value="NZ_JBHRTS010000002.1"/>
</dbReference>
<comment type="caution">
    <text evidence="3">The sequence shown here is derived from an EMBL/GenBank/DDBJ whole genome shotgun (WGS) entry which is preliminary data.</text>
</comment>
<dbReference type="Proteomes" id="UP001595533">
    <property type="component" value="Unassembled WGS sequence"/>
</dbReference>
<dbReference type="Pfam" id="PF13474">
    <property type="entry name" value="SnoaL_3"/>
    <property type="match status" value="1"/>
</dbReference>
<evidence type="ECO:0000313" key="3">
    <source>
        <dbReference type="EMBL" id="MFC3193239.1"/>
    </source>
</evidence>
<proteinExistence type="predicted"/>
<dbReference type="Gene3D" id="3.10.450.50">
    <property type="match status" value="1"/>
</dbReference>
<accession>A0ABV7J5K7</accession>
<name>A0ABV7J5K7_9GAMM</name>
<feature type="domain" description="SnoaL-like" evidence="2">
    <location>
        <begin position="83"/>
        <end position="146"/>
    </location>
</feature>
<evidence type="ECO:0000313" key="4">
    <source>
        <dbReference type="Proteomes" id="UP001595533"/>
    </source>
</evidence>
<evidence type="ECO:0000256" key="1">
    <source>
        <dbReference type="SAM" id="SignalP"/>
    </source>
</evidence>
<dbReference type="SUPFAM" id="SSF54427">
    <property type="entry name" value="NTF2-like"/>
    <property type="match status" value="1"/>
</dbReference>